<evidence type="ECO:0000313" key="3">
    <source>
        <dbReference type="Proteomes" id="UP000238479"/>
    </source>
</evidence>
<dbReference type="AlphaFoldDB" id="A0A2P6PEN5"/>
<accession>A0A2P6PEN5</accession>
<name>A0A2P6PEN5_ROSCH</name>
<evidence type="ECO:0000256" key="1">
    <source>
        <dbReference type="SAM" id="Phobius"/>
    </source>
</evidence>
<dbReference type="EMBL" id="PDCK01000045">
    <property type="protein sequence ID" value="PRQ20389.1"/>
    <property type="molecule type" value="Genomic_DNA"/>
</dbReference>
<gene>
    <name evidence="2" type="ORF">RchiOBHm_Chr7g0227631</name>
</gene>
<reference evidence="2 3" key="1">
    <citation type="journal article" date="2018" name="Nat. Genet.">
        <title>The Rosa genome provides new insights in the design of modern roses.</title>
        <authorList>
            <person name="Bendahmane M."/>
        </authorList>
    </citation>
    <scope>NUCLEOTIDE SEQUENCE [LARGE SCALE GENOMIC DNA]</scope>
    <source>
        <strain evidence="3">cv. Old Blush</strain>
    </source>
</reference>
<sequence>MGAEIPASLHTFKAKGQYPKRWSAVSLSVLQTGQELSKTDPNLESLSLVFSLPRRKSQAKILTFGGTFSFHILLMRSIWLCLFVFCN</sequence>
<dbReference type="Proteomes" id="UP000238479">
    <property type="component" value="Chromosome 7"/>
</dbReference>
<comment type="caution">
    <text evidence="2">The sequence shown here is derived from an EMBL/GenBank/DDBJ whole genome shotgun (WGS) entry which is preliminary data.</text>
</comment>
<dbReference type="Gramene" id="PRQ20389">
    <property type="protein sequence ID" value="PRQ20389"/>
    <property type="gene ID" value="RchiOBHm_Chr7g0227631"/>
</dbReference>
<organism evidence="2 3">
    <name type="scientific">Rosa chinensis</name>
    <name type="common">China rose</name>
    <dbReference type="NCBI Taxonomy" id="74649"/>
    <lineage>
        <taxon>Eukaryota</taxon>
        <taxon>Viridiplantae</taxon>
        <taxon>Streptophyta</taxon>
        <taxon>Embryophyta</taxon>
        <taxon>Tracheophyta</taxon>
        <taxon>Spermatophyta</taxon>
        <taxon>Magnoliopsida</taxon>
        <taxon>eudicotyledons</taxon>
        <taxon>Gunneridae</taxon>
        <taxon>Pentapetalae</taxon>
        <taxon>rosids</taxon>
        <taxon>fabids</taxon>
        <taxon>Rosales</taxon>
        <taxon>Rosaceae</taxon>
        <taxon>Rosoideae</taxon>
        <taxon>Rosoideae incertae sedis</taxon>
        <taxon>Rosa</taxon>
    </lineage>
</organism>
<keyword evidence="3" id="KW-1185">Reference proteome</keyword>
<proteinExistence type="predicted"/>
<protein>
    <submittedName>
        <fullName evidence="2">Uncharacterized protein</fullName>
    </submittedName>
</protein>
<evidence type="ECO:0000313" key="2">
    <source>
        <dbReference type="EMBL" id="PRQ20389.1"/>
    </source>
</evidence>
<keyword evidence="1" id="KW-0472">Membrane</keyword>
<feature type="transmembrane region" description="Helical" evidence="1">
    <location>
        <begin position="61"/>
        <end position="85"/>
    </location>
</feature>
<keyword evidence="1" id="KW-1133">Transmembrane helix</keyword>
<keyword evidence="1" id="KW-0812">Transmembrane</keyword>